<feature type="region of interest" description="Disordered" evidence="1">
    <location>
        <begin position="1352"/>
        <end position="1376"/>
    </location>
</feature>
<feature type="region of interest" description="Disordered" evidence="1">
    <location>
        <begin position="128"/>
        <end position="221"/>
    </location>
</feature>
<feature type="compositionally biased region" description="Basic and acidic residues" evidence="1">
    <location>
        <begin position="1686"/>
        <end position="1695"/>
    </location>
</feature>
<feature type="region of interest" description="Disordered" evidence="1">
    <location>
        <begin position="1251"/>
        <end position="1272"/>
    </location>
</feature>
<feature type="region of interest" description="Disordered" evidence="1">
    <location>
        <begin position="784"/>
        <end position="826"/>
    </location>
</feature>
<accession>A0A2A9M7Y0</accession>
<feature type="compositionally biased region" description="Low complexity" evidence="1">
    <location>
        <begin position="101"/>
        <end position="116"/>
    </location>
</feature>
<feature type="compositionally biased region" description="Basic and acidic residues" evidence="1">
    <location>
        <begin position="631"/>
        <end position="645"/>
    </location>
</feature>
<feature type="compositionally biased region" description="Low complexity" evidence="1">
    <location>
        <begin position="170"/>
        <end position="184"/>
    </location>
</feature>
<gene>
    <name evidence="2" type="ORF">BESB_017190</name>
</gene>
<dbReference type="OrthoDB" id="10521701at2759"/>
<feature type="region of interest" description="Disordered" evidence="1">
    <location>
        <begin position="1388"/>
        <end position="1415"/>
    </location>
</feature>
<feature type="compositionally biased region" description="Basic and acidic residues" evidence="1">
    <location>
        <begin position="1762"/>
        <end position="1777"/>
    </location>
</feature>
<comment type="caution">
    <text evidence="2">The sequence shown here is derived from an EMBL/GenBank/DDBJ whole genome shotgun (WGS) entry which is preliminary data.</text>
</comment>
<feature type="compositionally biased region" description="Polar residues" evidence="1">
    <location>
        <begin position="2097"/>
        <end position="2121"/>
    </location>
</feature>
<feature type="region of interest" description="Disordered" evidence="1">
    <location>
        <begin position="2081"/>
        <end position="2154"/>
    </location>
</feature>
<feature type="compositionally biased region" description="Basic and acidic residues" evidence="1">
    <location>
        <begin position="1665"/>
        <end position="1679"/>
    </location>
</feature>
<proteinExistence type="predicted"/>
<feature type="region of interest" description="Disordered" evidence="1">
    <location>
        <begin position="1028"/>
        <end position="1078"/>
    </location>
</feature>
<feature type="compositionally biased region" description="Low complexity" evidence="1">
    <location>
        <begin position="713"/>
        <end position="729"/>
    </location>
</feature>
<feature type="compositionally biased region" description="Basic and acidic residues" evidence="1">
    <location>
        <begin position="1391"/>
        <end position="1402"/>
    </location>
</feature>
<feature type="compositionally biased region" description="Polar residues" evidence="1">
    <location>
        <begin position="1700"/>
        <end position="1714"/>
    </location>
</feature>
<feature type="region of interest" description="Disordered" evidence="1">
    <location>
        <begin position="993"/>
        <end position="1012"/>
    </location>
</feature>
<dbReference type="KEGG" id="bbes:BESB_017190"/>
<feature type="compositionally biased region" description="Low complexity" evidence="1">
    <location>
        <begin position="128"/>
        <end position="149"/>
    </location>
</feature>
<feature type="compositionally biased region" description="Basic and acidic residues" evidence="1">
    <location>
        <begin position="430"/>
        <end position="457"/>
    </location>
</feature>
<feature type="compositionally biased region" description="Low complexity" evidence="1">
    <location>
        <begin position="518"/>
        <end position="531"/>
    </location>
</feature>
<dbReference type="Proteomes" id="UP000224006">
    <property type="component" value="Chromosome X"/>
</dbReference>
<feature type="compositionally biased region" description="Polar residues" evidence="1">
    <location>
        <begin position="1203"/>
        <end position="1216"/>
    </location>
</feature>
<feature type="compositionally biased region" description="Low complexity" evidence="1">
    <location>
        <begin position="1741"/>
        <end position="1754"/>
    </location>
</feature>
<keyword evidence="3" id="KW-1185">Reference proteome</keyword>
<feature type="compositionally biased region" description="Gly residues" evidence="1">
    <location>
        <begin position="701"/>
        <end position="712"/>
    </location>
</feature>
<evidence type="ECO:0000313" key="3">
    <source>
        <dbReference type="Proteomes" id="UP000224006"/>
    </source>
</evidence>
<feature type="compositionally biased region" description="Low complexity" evidence="1">
    <location>
        <begin position="1169"/>
        <end position="1180"/>
    </location>
</feature>
<dbReference type="RefSeq" id="XP_029216410.1">
    <property type="nucleotide sequence ID" value="XM_029360434.1"/>
</dbReference>
<organism evidence="2 3">
    <name type="scientific">Besnoitia besnoiti</name>
    <name type="common">Apicomplexan protozoan</name>
    <dbReference type="NCBI Taxonomy" id="94643"/>
    <lineage>
        <taxon>Eukaryota</taxon>
        <taxon>Sar</taxon>
        <taxon>Alveolata</taxon>
        <taxon>Apicomplexa</taxon>
        <taxon>Conoidasida</taxon>
        <taxon>Coccidia</taxon>
        <taxon>Eucoccidiorida</taxon>
        <taxon>Eimeriorina</taxon>
        <taxon>Sarcocystidae</taxon>
        <taxon>Besnoitia</taxon>
    </lineage>
</organism>
<feature type="compositionally biased region" description="Acidic residues" evidence="1">
    <location>
        <begin position="368"/>
        <end position="384"/>
    </location>
</feature>
<feature type="region of interest" description="Disordered" evidence="1">
    <location>
        <begin position="2189"/>
        <end position="2220"/>
    </location>
</feature>
<feature type="region of interest" description="Disordered" evidence="1">
    <location>
        <begin position="58"/>
        <end position="116"/>
    </location>
</feature>
<evidence type="ECO:0000256" key="1">
    <source>
        <dbReference type="SAM" id="MobiDB-lite"/>
    </source>
</evidence>
<feature type="compositionally biased region" description="Acidic residues" evidence="1">
    <location>
        <begin position="1039"/>
        <end position="1075"/>
    </location>
</feature>
<feature type="region of interest" description="Disordered" evidence="1">
    <location>
        <begin position="623"/>
        <end position="771"/>
    </location>
</feature>
<feature type="region of interest" description="Disordered" evidence="1">
    <location>
        <begin position="430"/>
        <end position="607"/>
    </location>
</feature>
<dbReference type="EMBL" id="NWUJ01000011">
    <property type="protein sequence ID" value="PFH32401.1"/>
    <property type="molecule type" value="Genomic_DNA"/>
</dbReference>
<dbReference type="GeneID" id="40306780"/>
<dbReference type="VEuPathDB" id="ToxoDB:BESB_017190"/>
<feature type="region of interest" description="Disordered" evidence="1">
    <location>
        <begin position="318"/>
        <end position="384"/>
    </location>
</feature>
<feature type="region of interest" description="Disordered" evidence="1">
    <location>
        <begin position="1116"/>
        <end position="1216"/>
    </location>
</feature>
<feature type="compositionally biased region" description="Low complexity" evidence="1">
    <location>
        <begin position="1855"/>
        <end position="1874"/>
    </location>
</feature>
<feature type="compositionally biased region" description="Basic and acidic residues" evidence="1">
    <location>
        <begin position="355"/>
        <end position="366"/>
    </location>
</feature>
<feature type="compositionally biased region" description="Basic and acidic residues" evidence="1">
    <location>
        <begin position="1535"/>
        <end position="1585"/>
    </location>
</feature>
<feature type="compositionally biased region" description="Basic and acidic residues" evidence="1">
    <location>
        <begin position="318"/>
        <end position="331"/>
    </location>
</feature>
<reference evidence="2 3" key="1">
    <citation type="submission" date="2017-09" db="EMBL/GenBank/DDBJ databases">
        <title>Genome sequencing of Besnoitia besnoiti strain Bb-Ger1.</title>
        <authorList>
            <person name="Schares G."/>
            <person name="Venepally P."/>
            <person name="Lorenzi H.A."/>
        </authorList>
    </citation>
    <scope>NUCLEOTIDE SEQUENCE [LARGE SCALE GENOMIC DNA]</scope>
    <source>
        <strain evidence="2 3">Bb-Ger1</strain>
    </source>
</reference>
<name>A0A2A9M7Y0_BESBE</name>
<feature type="compositionally biased region" description="Basic and acidic residues" evidence="1">
    <location>
        <begin position="493"/>
        <end position="503"/>
    </location>
</feature>
<evidence type="ECO:0000313" key="2">
    <source>
        <dbReference type="EMBL" id="PFH32401.1"/>
    </source>
</evidence>
<feature type="region of interest" description="Disordered" evidence="1">
    <location>
        <begin position="1849"/>
        <end position="1874"/>
    </location>
</feature>
<feature type="compositionally biased region" description="Polar residues" evidence="1">
    <location>
        <begin position="1353"/>
        <end position="1368"/>
    </location>
</feature>
<protein>
    <submittedName>
        <fullName evidence="2">Uncharacterized protein</fullName>
    </submittedName>
</protein>
<feature type="region of interest" description="Disordered" evidence="1">
    <location>
        <begin position="1520"/>
        <end position="1620"/>
    </location>
</feature>
<feature type="compositionally biased region" description="Low complexity" evidence="1">
    <location>
        <begin position="2207"/>
        <end position="2220"/>
    </location>
</feature>
<feature type="region of interest" description="Disordered" evidence="1">
    <location>
        <begin position="1647"/>
        <end position="1778"/>
    </location>
</feature>
<feature type="compositionally biased region" description="Basic and acidic residues" evidence="1">
    <location>
        <begin position="1117"/>
        <end position="1141"/>
    </location>
</feature>
<sequence>MPLEEMIQEVYIHRDRMKRHIRSVDKNDIAAALLPTEKWDVQVSVHLRIYEHPEQTAAAAAAAQSGSEPQATEVDPVSSQQSRNRKTASPCLPPAQCLRAPPFSSEEVSSPPDASMAASDTAFVALTSSRGGENETSGGTGNSTAGSDSLSNTIRKDRKPRVALGTPAQVFSTSPASVSVPPEAAARETASGKNAVPVEGDLRAPATPKPVAPLADAPRDSPRVRIRTDLSRVADPAMAEAEAAVSAALQDAKEAHRAAKAACGEAVKAARAACLWRDPGLCPEGPIVQGAMKMPLEQLEEAAELLLRLLDGALRATAENEERQPTQRCEKAAAGLAGHDTPAGGRLRSTQTQKLLDRDGEAKPGDAEQPEADVDGVDGEEDSPDVASLLTATTALVLQAKRAQLRADVAIEAATEARARARLFRGELQARKQAQERERRVQDGDGFPRRFGVHDRSLAAPHSRPHPHGSVAPAGFTRNVGPARGTRVRSVVRSRDGGREKRAAWPSGEALGASLQTPAAPLSAAPGAEAPRLSHARSTRTGSAEDRKSERPASFAATSPPPRQGSAPIASVAPEGGAATDPGEQEEPALPPGFNEAGRRGRGKSTVLLGPAAAAQLRATTRQLASAALDRAAHGARPPESREAPAADAGGRRRAIFQSARGWTEADEDEREAARSRRQEGGPAVDGETADGRSQQRPGSWVGGGRAAGGGSPEAEAGQASSPGATADAATRRESRRRRLGCPPHAKGADAGEGVPGCNAPGQTAPAEARRLTAAPVRSCASASLSRSRAAPGFGPSAPSLEGRGARFASSAPSADGTSPASPCAAAQCSTGLRDLRRLRAFSAGQRLALRAFSVQARMPTAVSGGAALPRGWSAPGRSSEAPTPLRAFQSFADARGTVDSRGLQRAATLAGLPGFFSPACAGSSRLLGSSSFVSAQSLAATRRPSSRSLAPSPSPLSADFLERRKRALSAPGFASQAAAQPGESMRPRRLLSVWSGARGEQTPKEGRTTTRSRYYSKFASLYRAGLQGEEVDSRSDDSAEAEDAEDAQARDEAEDEEAAAEREEGEEGDSGDEEEWRHRGRLVGNRRQRTDIRRRVAHVAAFLDLLRCLLPAHLSSHGEWKPPRRKCRNPDDTRNREEGRMLSSLQRPSCDLPDASAAEAKGTAEGKLSSPSSLSASASVARLHPSEPEAHPGSAAADCGETTGTGQKESESYTFANPNPQVALHLLTSRPFVATFGELLQKTLCREIATRPSPLPCPSNASESPAARRDADLSCEDSICREGGSDRDGEAATLEGAAQETIQEETKETIQEAAKEITAKKRHTERVRFACDGLDEAEHAGGLAVHDAVPDAQTQQRDSGEAAQSDSADAPGADSGFAQTAAVGALGGAENRETDARESKCRSPSPIDTAAPQGGSLSAVAEALSLIGQRRRLAEVLRSRSDPTRDTVSVFFVDPETRCALPVAVAALLRLLTQGFVVELAIARPSPARVRWSPVYRRCWAALLRPFLRLRAPSAYRHRPRRLRPPRGSASRCRSRDLSEGAEGDMRARGARERQAEAPARRDSAERGRDAGTLRSGEMGEKTQDGSQGTEATRAEKIAGEAAGRAGCPSTSLRNVLPPRAAPPPHVLCAVQRELRLHPELRQSQGTREWFNTNRRRKAAENAGSREEAEARGSRPTEETTVDEADCRGREQHAFSHPSPDTEQVASSASPGESQARLGPPLSSGLARESRVEGEAAQVSTASLSAAPSTTVSRVQQAGGERARSREEDTRPRGAEAEAAAVELARVFSPDANLRAVRRGGGCGFRVTSPDEDADCGQGGREPPTARWRQGYSAAGVVDACIRVAAGAPGSNPRASVSSGERGSGESAEAAPGGWAAGRVLPPSVEESAFFCLLVAPRAESAQPRPAFRRLSASLLAASSSHSTRTPSHAGLPHALATPVSPLSLPGGVNLSQLPSASSGTGLHGGVKPPSKSIPSYASLNHFTAFHAAPSSPSSPSSPPSLAAPLGGRLHAASASSLTASPTPVSSLCLLPSASQSRGSLPSNVLPAYAPASLASRLGDLSPSCPRACAFSALASVPSAPPPPVGAPAAPEPRSQESLSSFFCPSTRPQALTASHSPPSETRDFRRARASALRSAPPSSSPPSSCASQAPSFAAVAESSAAPSFSAEVSPLQGLSLGHVSFDLKRKMQEDVGASSRPSRHGRPSALARAFAADASARE</sequence>
<feature type="compositionally biased region" description="Low complexity" evidence="1">
    <location>
        <begin position="2131"/>
        <end position="2154"/>
    </location>
</feature>